<dbReference type="EMBL" id="JANVFU010000001">
    <property type="protein sequence ID" value="KAJ3751004.1"/>
    <property type="molecule type" value="Genomic_DNA"/>
</dbReference>
<keyword evidence="2" id="KW-1185">Reference proteome</keyword>
<name>A0A9W8PBU3_9AGAR</name>
<evidence type="ECO:0000313" key="2">
    <source>
        <dbReference type="Proteomes" id="UP001142393"/>
    </source>
</evidence>
<comment type="caution">
    <text evidence="1">The sequence shown here is derived from an EMBL/GenBank/DDBJ whole genome shotgun (WGS) entry which is preliminary data.</text>
</comment>
<protein>
    <submittedName>
        <fullName evidence="1">Uncharacterized protein</fullName>
    </submittedName>
</protein>
<proteinExistence type="predicted"/>
<evidence type="ECO:0000313" key="1">
    <source>
        <dbReference type="EMBL" id="KAJ3751004.1"/>
    </source>
</evidence>
<sequence>MLLSHSNRPLSQSTATGLQSPSSLLLLSPFQMSAFSTSLPPISRFSHLKSFGPPTIISRTNLEASLPQLDLCLHQSTADGVCGNPLIATENSPLPLLLLFPGQTSSSPSLPPLPGFLSLQSLSPSTIIDNLLGASTNSRREEHSPPPPPLLLFPFQSSVSSCSLSPISEIPTLKSFSPPTIPDVASPITEIEFPDNLQTVNSKPQEDVYFIHCKDKNRKIKYQMLESKDPVNPLSPSPVPDILSCWQTDGDVSYHEYGLPVQELCHGHVQWRINEIFAPKPTRPLRQELKEVEELEQMVERSEISAFLQNADLQFNC</sequence>
<dbReference type="Proteomes" id="UP001142393">
    <property type="component" value="Unassembled WGS sequence"/>
</dbReference>
<accession>A0A9W8PBU3</accession>
<dbReference type="AlphaFoldDB" id="A0A9W8PBU3"/>
<organism evidence="1 2">
    <name type="scientific">Lentinula detonsa</name>
    <dbReference type="NCBI Taxonomy" id="2804962"/>
    <lineage>
        <taxon>Eukaryota</taxon>
        <taxon>Fungi</taxon>
        <taxon>Dikarya</taxon>
        <taxon>Basidiomycota</taxon>
        <taxon>Agaricomycotina</taxon>
        <taxon>Agaricomycetes</taxon>
        <taxon>Agaricomycetidae</taxon>
        <taxon>Agaricales</taxon>
        <taxon>Marasmiineae</taxon>
        <taxon>Omphalotaceae</taxon>
        <taxon>Lentinula</taxon>
    </lineage>
</organism>
<gene>
    <name evidence="1" type="ORF">DFH05DRAFT_149822</name>
</gene>
<reference evidence="1 2" key="1">
    <citation type="journal article" date="2023" name="Proc. Natl. Acad. Sci. U.S.A.">
        <title>A global phylogenomic analysis of the shiitake genus Lentinula.</title>
        <authorList>
            <person name="Sierra-Patev S."/>
            <person name="Min B."/>
            <person name="Naranjo-Ortiz M."/>
            <person name="Looney B."/>
            <person name="Konkel Z."/>
            <person name="Slot J.C."/>
            <person name="Sakamoto Y."/>
            <person name="Steenwyk J.L."/>
            <person name="Rokas A."/>
            <person name="Carro J."/>
            <person name="Camarero S."/>
            <person name="Ferreira P."/>
            <person name="Molpeceres G."/>
            <person name="Ruiz-Duenas F.J."/>
            <person name="Serrano A."/>
            <person name="Henrissat B."/>
            <person name="Drula E."/>
            <person name="Hughes K.W."/>
            <person name="Mata J.L."/>
            <person name="Ishikawa N.K."/>
            <person name="Vargas-Isla R."/>
            <person name="Ushijima S."/>
            <person name="Smith C.A."/>
            <person name="Donoghue J."/>
            <person name="Ahrendt S."/>
            <person name="Andreopoulos W."/>
            <person name="He G."/>
            <person name="LaButti K."/>
            <person name="Lipzen A."/>
            <person name="Ng V."/>
            <person name="Riley R."/>
            <person name="Sandor L."/>
            <person name="Barry K."/>
            <person name="Martinez A.T."/>
            <person name="Xiao Y."/>
            <person name="Gibbons J.G."/>
            <person name="Terashima K."/>
            <person name="Grigoriev I.V."/>
            <person name="Hibbett D."/>
        </authorList>
    </citation>
    <scope>NUCLEOTIDE SEQUENCE [LARGE SCALE GENOMIC DNA]</scope>
    <source>
        <strain evidence="1 2">TFB7810</strain>
    </source>
</reference>